<feature type="domain" description="Major facilitator superfamily (MFS) profile" evidence="6">
    <location>
        <begin position="25"/>
        <end position="474"/>
    </location>
</feature>
<reference evidence="7 8" key="1">
    <citation type="journal article" date="2013" name="Genome Announc.">
        <title>First draft genome sequence from a member of the genus agrococcus, isolated from modern microbialites.</title>
        <authorList>
            <person name="White R.A.III."/>
            <person name="Grassa C.J."/>
            <person name="Suttle C.A."/>
        </authorList>
    </citation>
    <scope>NUCLEOTIDE SEQUENCE [LARGE SCALE GENOMIC DNA]</scope>
    <source>
        <strain evidence="7 8">RW1</strain>
    </source>
</reference>
<evidence type="ECO:0000313" key="7">
    <source>
        <dbReference type="EMBL" id="ERG65130.1"/>
    </source>
</evidence>
<sequence length="479" mass="49074">MRDVPEPTAASQESTHAQPKRRWLALTVLLLPTALTLMSVTSINVALPSIRESLGAGPVEQTLILTSYTIAFAVVLLPAGRLGDRYGHKRVFIVGVAVFTVASAWCALAPDPTQLILGRVLSGIAGGLVLTPLNALIQLLYSGRERARPFAIMGAVFGAASAVGPMLGGLLLEVGGESGWHLVFWVNVPFGVVAAVAAALVIPRGTPLGVRGRDPLGLLLFSVGITALVLPFALGSGVSAANLGVLAAGVGLLTAFALWERARERRERFAIVPLRLFRQRALPIGIVTTFLGFASFTASLLMLALLWIDALGNAPLEAGVVVTPFALGSVAGALASQQVSRRFGVRTVTFGLSLIAVSLAVVGALLAALPPTAVTLPVMAAPLLAIGVGVGLFVGPNTNAAFVQTEPRDAGIASALITAAQRTGTAVGIGVVSALYALAPGGSAEVANHAAATFTTAAIATAAVAVMLVTRRSRLEPQT</sequence>
<keyword evidence="4 5" id="KW-0472">Membrane</keyword>
<feature type="transmembrane region" description="Helical" evidence="5">
    <location>
        <begin position="415"/>
        <end position="438"/>
    </location>
</feature>
<feature type="transmembrane region" description="Helical" evidence="5">
    <location>
        <begin position="314"/>
        <end position="335"/>
    </location>
</feature>
<feature type="transmembrane region" description="Helical" evidence="5">
    <location>
        <begin position="281"/>
        <end position="308"/>
    </location>
</feature>
<feature type="transmembrane region" description="Helical" evidence="5">
    <location>
        <begin position="149"/>
        <end position="172"/>
    </location>
</feature>
<dbReference type="AlphaFoldDB" id="U1MX07"/>
<dbReference type="CDD" id="cd17321">
    <property type="entry name" value="MFS_MMR_MDR_like"/>
    <property type="match status" value="1"/>
</dbReference>
<dbReference type="Pfam" id="PF07690">
    <property type="entry name" value="MFS_1"/>
    <property type="match status" value="1"/>
</dbReference>
<keyword evidence="3 5" id="KW-1133">Transmembrane helix</keyword>
<accession>U1MX07</accession>
<protein>
    <recommendedName>
        <fullName evidence="6">Major facilitator superfamily (MFS) profile domain-containing protein</fullName>
    </recommendedName>
</protein>
<feature type="transmembrane region" description="Helical" evidence="5">
    <location>
        <begin position="23"/>
        <end position="47"/>
    </location>
</feature>
<dbReference type="GO" id="GO:0022857">
    <property type="term" value="F:transmembrane transporter activity"/>
    <property type="evidence" value="ECO:0007669"/>
    <property type="project" value="InterPro"/>
</dbReference>
<comment type="subcellular location">
    <subcellularLocation>
        <location evidence="1">Cell membrane</location>
        <topology evidence="1">Multi-pass membrane protein</topology>
    </subcellularLocation>
</comment>
<evidence type="ECO:0000313" key="8">
    <source>
        <dbReference type="Proteomes" id="UP000016462"/>
    </source>
</evidence>
<dbReference type="RefSeq" id="WP_021009730.1">
    <property type="nucleotide sequence ID" value="NZ_ASHR01000010.1"/>
</dbReference>
<feature type="transmembrane region" description="Helical" evidence="5">
    <location>
        <begin position="215"/>
        <end position="234"/>
    </location>
</feature>
<proteinExistence type="predicted"/>
<dbReference type="Gene3D" id="1.20.1720.10">
    <property type="entry name" value="Multidrug resistance protein D"/>
    <property type="match status" value="2"/>
</dbReference>
<feature type="transmembrane region" description="Helical" evidence="5">
    <location>
        <begin position="59"/>
        <end position="79"/>
    </location>
</feature>
<evidence type="ECO:0000256" key="5">
    <source>
        <dbReference type="SAM" id="Phobius"/>
    </source>
</evidence>
<feature type="transmembrane region" description="Helical" evidence="5">
    <location>
        <begin position="91"/>
        <end position="110"/>
    </location>
</feature>
<evidence type="ECO:0000256" key="1">
    <source>
        <dbReference type="ARBA" id="ARBA00004651"/>
    </source>
</evidence>
<dbReference type="PANTHER" id="PTHR42718">
    <property type="entry name" value="MAJOR FACILITATOR SUPERFAMILY MULTIDRUG TRANSPORTER MFSC"/>
    <property type="match status" value="1"/>
</dbReference>
<dbReference type="PROSITE" id="PS50850">
    <property type="entry name" value="MFS"/>
    <property type="match status" value="1"/>
</dbReference>
<feature type="transmembrane region" description="Helical" evidence="5">
    <location>
        <begin position="116"/>
        <end position="137"/>
    </location>
</feature>
<evidence type="ECO:0000256" key="2">
    <source>
        <dbReference type="ARBA" id="ARBA00022692"/>
    </source>
</evidence>
<dbReference type="SUPFAM" id="SSF103473">
    <property type="entry name" value="MFS general substrate transporter"/>
    <property type="match status" value="1"/>
</dbReference>
<dbReference type="Proteomes" id="UP000016462">
    <property type="component" value="Unassembled WGS sequence"/>
</dbReference>
<feature type="transmembrane region" description="Helical" evidence="5">
    <location>
        <begin position="347"/>
        <end position="368"/>
    </location>
</feature>
<dbReference type="PANTHER" id="PTHR42718:SF39">
    <property type="entry name" value="ACTINORHODIN TRANSPORTER-RELATED"/>
    <property type="match status" value="1"/>
</dbReference>
<keyword evidence="2 5" id="KW-0812">Transmembrane</keyword>
<feature type="transmembrane region" description="Helical" evidence="5">
    <location>
        <begin position="240"/>
        <end position="260"/>
    </location>
</feature>
<keyword evidence="8" id="KW-1185">Reference proteome</keyword>
<feature type="transmembrane region" description="Helical" evidence="5">
    <location>
        <begin position="450"/>
        <end position="469"/>
    </location>
</feature>
<dbReference type="EMBL" id="ASHR01000010">
    <property type="protein sequence ID" value="ERG65130.1"/>
    <property type="molecule type" value="Genomic_DNA"/>
</dbReference>
<dbReference type="GO" id="GO:0005886">
    <property type="term" value="C:plasma membrane"/>
    <property type="evidence" value="ECO:0007669"/>
    <property type="project" value="UniProtKB-SubCell"/>
</dbReference>
<dbReference type="OrthoDB" id="7375466at2"/>
<evidence type="ECO:0000256" key="4">
    <source>
        <dbReference type="ARBA" id="ARBA00023136"/>
    </source>
</evidence>
<feature type="transmembrane region" description="Helical" evidence="5">
    <location>
        <begin position="374"/>
        <end position="394"/>
    </location>
</feature>
<gene>
    <name evidence="7" type="ORF">L332_11855</name>
</gene>
<organism evidence="7 8">
    <name type="scientific">Agrococcus pavilionensis RW1</name>
    <dbReference type="NCBI Taxonomy" id="1330458"/>
    <lineage>
        <taxon>Bacteria</taxon>
        <taxon>Bacillati</taxon>
        <taxon>Actinomycetota</taxon>
        <taxon>Actinomycetes</taxon>
        <taxon>Micrococcales</taxon>
        <taxon>Microbacteriaceae</taxon>
        <taxon>Agrococcus</taxon>
    </lineage>
</organism>
<name>U1MX07_9MICO</name>
<dbReference type="InterPro" id="IPR036259">
    <property type="entry name" value="MFS_trans_sf"/>
</dbReference>
<feature type="transmembrane region" description="Helical" evidence="5">
    <location>
        <begin position="184"/>
        <end position="203"/>
    </location>
</feature>
<dbReference type="InterPro" id="IPR020846">
    <property type="entry name" value="MFS_dom"/>
</dbReference>
<evidence type="ECO:0000259" key="6">
    <source>
        <dbReference type="PROSITE" id="PS50850"/>
    </source>
</evidence>
<comment type="caution">
    <text evidence="7">The sequence shown here is derived from an EMBL/GenBank/DDBJ whole genome shotgun (WGS) entry which is preliminary data.</text>
</comment>
<dbReference type="InterPro" id="IPR011701">
    <property type="entry name" value="MFS"/>
</dbReference>
<evidence type="ECO:0000256" key="3">
    <source>
        <dbReference type="ARBA" id="ARBA00022989"/>
    </source>
</evidence>